<dbReference type="GO" id="GO:0016787">
    <property type="term" value="F:hydrolase activity"/>
    <property type="evidence" value="ECO:0007669"/>
    <property type="project" value="UniProtKB-KW"/>
</dbReference>
<comment type="caution">
    <text evidence="2">The sequence shown here is derived from an EMBL/GenBank/DDBJ whole genome shotgun (WGS) entry which is preliminary data.</text>
</comment>
<reference evidence="3" key="1">
    <citation type="journal article" date="2019" name="Int. J. Syst. Evol. Microbiol.">
        <title>The Global Catalogue of Microorganisms (GCM) 10K type strain sequencing project: providing services to taxonomists for standard genome sequencing and annotation.</title>
        <authorList>
            <consortium name="The Broad Institute Genomics Platform"/>
            <consortium name="The Broad Institute Genome Sequencing Center for Infectious Disease"/>
            <person name="Wu L."/>
            <person name="Ma J."/>
        </authorList>
    </citation>
    <scope>NUCLEOTIDE SEQUENCE [LARGE SCALE GENOMIC DNA]</scope>
    <source>
        <strain evidence="3">DT72</strain>
    </source>
</reference>
<dbReference type="InterPro" id="IPR051321">
    <property type="entry name" value="PHA/PHB_synthase"/>
</dbReference>
<evidence type="ECO:0000259" key="1">
    <source>
        <dbReference type="Pfam" id="PF00561"/>
    </source>
</evidence>
<evidence type="ECO:0000313" key="3">
    <source>
        <dbReference type="Proteomes" id="UP001597286"/>
    </source>
</evidence>
<dbReference type="RefSeq" id="WP_378483281.1">
    <property type="nucleotide sequence ID" value="NZ_JBHUFB010000001.1"/>
</dbReference>
<dbReference type="PANTHER" id="PTHR36837">
    <property type="entry name" value="POLY(3-HYDROXYALKANOATE) POLYMERASE SUBUNIT PHAC"/>
    <property type="match status" value="1"/>
</dbReference>
<evidence type="ECO:0000313" key="2">
    <source>
        <dbReference type="EMBL" id="MFD1810724.1"/>
    </source>
</evidence>
<keyword evidence="2" id="KW-0378">Hydrolase</keyword>
<dbReference type="Proteomes" id="UP001597286">
    <property type="component" value="Unassembled WGS sequence"/>
</dbReference>
<dbReference type="InterPro" id="IPR029058">
    <property type="entry name" value="AB_hydrolase_fold"/>
</dbReference>
<dbReference type="SUPFAM" id="SSF53474">
    <property type="entry name" value="alpha/beta-Hydrolases"/>
    <property type="match status" value="1"/>
</dbReference>
<keyword evidence="3" id="KW-1185">Reference proteome</keyword>
<gene>
    <name evidence="2" type="ORF">ACFSJG_00725</name>
</gene>
<name>A0ABW4NZ40_9NOCA</name>
<dbReference type="Pfam" id="PF00561">
    <property type="entry name" value="Abhydrolase_1"/>
    <property type="match status" value="1"/>
</dbReference>
<dbReference type="PANTHER" id="PTHR36837:SF2">
    <property type="entry name" value="POLY(3-HYDROXYALKANOATE) POLYMERASE SUBUNIT PHAC"/>
    <property type="match status" value="1"/>
</dbReference>
<proteinExistence type="predicted"/>
<organism evidence="2 3">
    <name type="scientific">Rhodococcus gannanensis</name>
    <dbReference type="NCBI Taxonomy" id="1960308"/>
    <lineage>
        <taxon>Bacteria</taxon>
        <taxon>Bacillati</taxon>
        <taxon>Actinomycetota</taxon>
        <taxon>Actinomycetes</taxon>
        <taxon>Mycobacteriales</taxon>
        <taxon>Nocardiaceae</taxon>
        <taxon>Rhodococcus</taxon>
    </lineage>
</organism>
<dbReference type="InterPro" id="IPR000073">
    <property type="entry name" value="AB_hydrolase_1"/>
</dbReference>
<accession>A0ABW4NZ40</accession>
<feature type="domain" description="AB hydrolase-1" evidence="1">
    <location>
        <begin position="125"/>
        <end position="175"/>
    </location>
</feature>
<sequence>MRLFDPARLTAGLPTRDDVGTATRNAWALTFGGGVSPAVRTPSELLRPGPHRDLYRFGPEPVEGARPVLLVPPLAVPTSCYDLRPGQSLAAEMLGRGYTPYLLDYGTMTAADRDLGFESWFDDIVPDAIRYVSDLHGGGAVDLVGWSLGGTISLLTAAAHADLPIRSVTAIGTPIDYTRIPVISPLRVIGRYTTERPLTAVTRILGGLPAPVVQASYRVTAPHRELLKPWFVARNLTNTESLARMEAIDRFMAEMPGYPARLFHQMCSRLILGNDLAAGRFHLGGRVVELAEIAVPVLAVGGTTDVIAPAAAVEPVTGILTGSPRVRFEAVPGSHLGLVAGPQAHATTWAILHEFLGEVPVAPTRPDDTLCATDESAVAVVPS</sequence>
<dbReference type="EMBL" id="JBHUFB010000001">
    <property type="protein sequence ID" value="MFD1810724.1"/>
    <property type="molecule type" value="Genomic_DNA"/>
</dbReference>
<protein>
    <submittedName>
        <fullName evidence="2">Alpha/beta fold hydrolase</fullName>
    </submittedName>
</protein>
<dbReference type="Gene3D" id="3.40.50.1820">
    <property type="entry name" value="alpha/beta hydrolase"/>
    <property type="match status" value="1"/>
</dbReference>